<dbReference type="GO" id="GO:0009297">
    <property type="term" value="P:pilus assembly"/>
    <property type="evidence" value="ECO:0007669"/>
    <property type="project" value="InterPro"/>
</dbReference>
<dbReference type="Proteomes" id="UP000283878">
    <property type="component" value="Unassembled WGS sequence"/>
</dbReference>
<reference evidence="1 2" key="1">
    <citation type="journal article" date="2018" name="AMB Express">
        <title>Occurrence and significance of pathogenicity and fitness islands in environmental vibrios.</title>
        <authorList>
            <person name="Klein S."/>
            <person name="Pipes S."/>
            <person name="Lovell C.R."/>
        </authorList>
    </citation>
    <scope>NUCLEOTIDE SEQUENCE [LARGE SCALE GENOMIC DNA]</scope>
    <source>
        <strain evidence="1 2">JBS-8-11-1</strain>
    </source>
</reference>
<dbReference type="PANTHER" id="PTHR30451:SF5">
    <property type="entry name" value="SLR0019 PROTEIN"/>
    <property type="match status" value="1"/>
</dbReference>
<dbReference type="Gene3D" id="2.60.40.2610">
    <property type="entry name" value="Outer membrane usher protein FimD, plug domain"/>
    <property type="match status" value="1"/>
</dbReference>
<dbReference type="RefSeq" id="WP_053808296.1">
    <property type="nucleotide sequence ID" value="NZ_JAMQQJ010000012.1"/>
</dbReference>
<sequence length="804" mass="89075">MNKILYLSCLFTSMTPGVGWCDNVVTHLSQLPSPENFSYENFENIHLSLELVINQRPTGLISDVERKGERYFVYRDDLLSAGVVADVLPGTQEKLDITSISGVEVDYLQSSLQLSITLPPNWLPMQRFSAQNRRRFSPAKFGTGGLFNYSVFGVYDHESSQKEVSINHELRAFSEFGVLSTTGIFKSNLHRDVQAQQSNKYTRFDTRYEYVDQSRRLRFEVGDYIVRPLAWSQPVRMAGIQLSHDFSMRPDVVTAPLPAFYGEVTAPTTLDLFVNGLKTDSMFVGPGPFVINDIPMVSGAGEATVIATDAQGRRTAMTSPFFLSANLLKANYTSYNASFGALRRNYGNASNDYGDGAVVAAARHGMTNWLTLEAQTEAKDDLIVAGVGFVTNLFNMGTIDGAVRFSNYEQRASSYSVGYSYQSRMFSFSARTQVESEGFYTLSQTPENLRSDDTNERENLSRHVSQINVGARLNEWGSLSGGYFDVQQTDSRSRILNVTYSRSLPFDINMSLSFNRNIGGEAVTLAQFSLPLSAFSGSAGLTMKRDSDGHIGGRASVSRLAPIRGGWGINLAHDINEKPDNRKQADVTYRASWAEFRAGLNGTSGNYDYFAEMSGSVASLDGEIFPANNVYDSFAVVSTSGFEGVPVKYENQVVGLTDDDGYLLVPWAMAYYTAKYEIDPLRLPANAFFPTTEQYASIHSGYGYLLEFPIALQVALSMEVVDENDAYLPLGTYGQSDTGVVGQIGWDGVTYFEGRNVGEYIIFYPEGFPPCKVFITGLYQTRSEKIQTLGKQVCTKEQKAEVQL</sequence>
<accession>A0AAX1XNP6</accession>
<protein>
    <submittedName>
        <fullName evidence="1">Fimbrial biogenesis outer membrane usher protein</fullName>
    </submittedName>
</protein>
<dbReference type="InterPro" id="IPR000015">
    <property type="entry name" value="Fimb_usher"/>
</dbReference>
<name>A0AAX1XNP6_9VIBR</name>
<dbReference type="AlphaFoldDB" id="A0AAX1XNP6"/>
<dbReference type="Pfam" id="PF00577">
    <property type="entry name" value="Usher"/>
    <property type="match status" value="1"/>
</dbReference>
<evidence type="ECO:0000313" key="1">
    <source>
        <dbReference type="EMBL" id="RPB40556.1"/>
    </source>
</evidence>
<dbReference type="GO" id="GO:0009279">
    <property type="term" value="C:cell outer membrane"/>
    <property type="evidence" value="ECO:0007669"/>
    <property type="project" value="TreeGrafter"/>
</dbReference>
<proteinExistence type="predicted"/>
<gene>
    <name evidence="1" type="ORF">CYQ91_08440</name>
</gene>
<dbReference type="InterPro" id="IPR042186">
    <property type="entry name" value="FimD_plug_dom"/>
</dbReference>
<comment type="caution">
    <text evidence="1">The sequence shown here is derived from an EMBL/GenBank/DDBJ whole genome shotgun (WGS) entry which is preliminary data.</text>
</comment>
<evidence type="ECO:0000313" key="2">
    <source>
        <dbReference type="Proteomes" id="UP000283878"/>
    </source>
</evidence>
<organism evidence="1 2">
    <name type="scientific">Vibrio diabolicus</name>
    <dbReference type="NCBI Taxonomy" id="50719"/>
    <lineage>
        <taxon>Bacteria</taxon>
        <taxon>Pseudomonadati</taxon>
        <taxon>Pseudomonadota</taxon>
        <taxon>Gammaproteobacteria</taxon>
        <taxon>Vibrionales</taxon>
        <taxon>Vibrionaceae</taxon>
        <taxon>Vibrio</taxon>
        <taxon>Vibrio diabolicus subgroup</taxon>
    </lineage>
</organism>
<dbReference type="Gene3D" id="2.60.40.3110">
    <property type="match status" value="1"/>
</dbReference>
<dbReference type="GO" id="GO:0015473">
    <property type="term" value="F:fimbrial usher porin activity"/>
    <property type="evidence" value="ECO:0007669"/>
    <property type="project" value="InterPro"/>
</dbReference>
<dbReference type="EMBL" id="PKPZ01000006">
    <property type="protein sequence ID" value="RPB40556.1"/>
    <property type="molecule type" value="Genomic_DNA"/>
</dbReference>
<dbReference type="PANTHER" id="PTHR30451">
    <property type="entry name" value="OUTER MEMBRANE USHER PROTEIN"/>
    <property type="match status" value="1"/>
</dbReference>